<reference evidence="1 2" key="1">
    <citation type="submission" date="2021-03" db="EMBL/GenBank/DDBJ databases">
        <title>Genomic Encyclopedia of Type Strains, Phase IV (KMG-IV): sequencing the most valuable type-strain genomes for metagenomic binning, comparative biology and taxonomic classification.</title>
        <authorList>
            <person name="Goeker M."/>
        </authorList>
    </citation>
    <scope>NUCLEOTIDE SEQUENCE [LARGE SCALE GENOMIC DNA]</scope>
    <source>
        <strain evidence="1 2">DSM 13372</strain>
    </source>
</reference>
<protein>
    <recommendedName>
        <fullName evidence="3">Lipoprotein</fullName>
    </recommendedName>
</protein>
<dbReference type="Proteomes" id="UP000730739">
    <property type="component" value="Unassembled WGS sequence"/>
</dbReference>
<comment type="caution">
    <text evidence="1">The sequence shown here is derived from an EMBL/GenBank/DDBJ whole genome shotgun (WGS) entry which is preliminary data.</text>
</comment>
<evidence type="ECO:0000313" key="2">
    <source>
        <dbReference type="Proteomes" id="UP000730739"/>
    </source>
</evidence>
<name>A0ABS4R7P0_9HYPH</name>
<evidence type="ECO:0008006" key="3">
    <source>
        <dbReference type="Google" id="ProtNLM"/>
    </source>
</evidence>
<dbReference type="EMBL" id="JAGILA010000009">
    <property type="protein sequence ID" value="MBP2238729.1"/>
    <property type="molecule type" value="Genomic_DNA"/>
</dbReference>
<keyword evidence="2" id="KW-1185">Reference proteome</keyword>
<organism evidence="1 2">
    <name type="scientific">Sinorhizobium kostiense</name>
    <dbReference type="NCBI Taxonomy" id="76747"/>
    <lineage>
        <taxon>Bacteria</taxon>
        <taxon>Pseudomonadati</taxon>
        <taxon>Pseudomonadota</taxon>
        <taxon>Alphaproteobacteria</taxon>
        <taxon>Hyphomicrobiales</taxon>
        <taxon>Rhizobiaceae</taxon>
        <taxon>Sinorhizobium/Ensifer group</taxon>
        <taxon>Sinorhizobium</taxon>
    </lineage>
</organism>
<proteinExistence type="predicted"/>
<accession>A0ABS4R7P0</accession>
<gene>
    <name evidence="1" type="ORF">J2Z31_005270</name>
</gene>
<sequence length="33" mass="3464">MLCVSLAACSKVLQLVHSNRSTGGIYKKGKVGD</sequence>
<evidence type="ECO:0000313" key="1">
    <source>
        <dbReference type="EMBL" id="MBP2238729.1"/>
    </source>
</evidence>